<comment type="caution">
    <text evidence="2">The sequence shown here is derived from an EMBL/GenBank/DDBJ whole genome shotgun (WGS) entry which is preliminary data.</text>
</comment>
<dbReference type="Pfam" id="PF00923">
    <property type="entry name" value="TAL_FSA"/>
    <property type="match status" value="1"/>
</dbReference>
<proteinExistence type="predicted"/>
<dbReference type="InterPro" id="IPR013785">
    <property type="entry name" value="Aldolase_TIM"/>
</dbReference>
<organism evidence="2 3">
    <name type="scientific">Volvox africanus</name>
    <dbReference type="NCBI Taxonomy" id="51714"/>
    <lineage>
        <taxon>Eukaryota</taxon>
        <taxon>Viridiplantae</taxon>
        <taxon>Chlorophyta</taxon>
        <taxon>core chlorophytes</taxon>
        <taxon>Chlorophyceae</taxon>
        <taxon>CS clade</taxon>
        <taxon>Chlamydomonadales</taxon>
        <taxon>Volvocaceae</taxon>
        <taxon>Volvox</taxon>
    </lineage>
</organism>
<accession>A0A8J4BBB2</accession>
<dbReference type="PANTHER" id="PTHR10683">
    <property type="entry name" value="TRANSALDOLASE"/>
    <property type="match status" value="1"/>
</dbReference>
<dbReference type="EMBL" id="BNCO01000027">
    <property type="protein sequence ID" value="GIL57317.1"/>
    <property type="molecule type" value="Genomic_DNA"/>
</dbReference>
<evidence type="ECO:0000313" key="2">
    <source>
        <dbReference type="EMBL" id="GIL57317.1"/>
    </source>
</evidence>
<dbReference type="SUPFAM" id="SSF51569">
    <property type="entry name" value="Aldolase"/>
    <property type="match status" value="1"/>
</dbReference>
<protein>
    <recommendedName>
        <fullName evidence="4">Transaldolase</fullName>
    </recommendedName>
</protein>
<sequence>MLLNGKLQGRALVKQSNASVLCAPKPAARGVNGRRILVVRQAVEVPPSRATAANELESLSRLSNIVPDTLAFESLVPGAKLAAASVSASTLRSVLVGESLGHKPYENAINAALAAGRTASSPLAGTSDPLDRAMANVGAMLAECVTGRVETVVDPRLANDDAALVSKVRDLAAAYGRLNVPRNRLIFALPGTWAGTQAAWVLEAEGIATTIYMVYSLAQGVAAMQAGASVVRIAVGRIHDWYDKNPGVIRNPHGPREDSGTPSSYDPGMELVKELYCYGRRFHPKTKIMASSLRSRRDVLELAGVDYLVLSGRLMNQLEQVATDQGYNDGLHAAEGSTGVDPALTPAVASASDVQKWDSLTEDSWRSGLGLAATELLDSTLRQRCKDVNELVSLLQERISSMT</sequence>
<dbReference type="GO" id="GO:0005975">
    <property type="term" value="P:carbohydrate metabolic process"/>
    <property type="evidence" value="ECO:0007669"/>
    <property type="project" value="InterPro"/>
</dbReference>
<evidence type="ECO:0000256" key="1">
    <source>
        <dbReference type="ARBA" id="ARBA00023270"/>
    </source>
</evidence>
<gene>
    <name evidence="2" type="ORF">Vafri_12567</name>
</gene>
<dbReference type="AlphaFoldDB" id="A0A8J4BBB2"/>
<keyword evidence="1" id="KW-0704">Schiff base</keyword>
<dbReference type="PANTHER" id="PTHR10683:SF18">
    <property type="entry name" value="TRANSALDOLASE"/>
    <property type="match status" value="1"/>
</dbReference>
<evidence type="ECO:0000313" key="3">
    <source>
        <dbReference type="Proteomes" id="UP000747399"/>
    </source>
</evidence>
<name>A0A8J4BBB2_9CHLO</name>
<keyword evidence="3" id="KW-1185">Reference proteome</keyword>
<dbReference type="Gene3D" id="3.20.20.70">
    <property type="entry name" value="Aldolase class I"/>
    <property type="match status" value="1"/>
</dbReference>
<reference evidence="2" key="1">
    <citation type="journal article" date="2021" name="Proc. Natl. Acad. Sci. U.S.A.">
        <title>Three genomes in the algal genus Volvox reveal the fate of a haploid sex-determining region after a transition to homothallism.</title>
        <authorList>
            <person name="Yamamoto K."/>
            <person name="Hamaji T."/>
            <person name="Kawai-Toyooka H."/>
            <person name="Matsuzaki R."/>
            <person name="Takahashi F."/>
            <person name="Nishimura Y."/>
            <person name="Kawachi M."/>
            <person name="Noguchi H."/>
            <person name="Minakuchi Y."/>
            <person name="Umen J.G."/>
            <person name="Toyoda A."/>
            <person name="Nozaki H."/>
        </authorList>
    </citation>
    <scope>NUCLEOTIDE SEQUENCE</scope>
    <source>
        <strain evidence="2">NIES-3780</strain>
    </source>
</reference>
<evidence type="ECO:0008006" key="4">
    <source>
        <dbReference type="Google" id="ProtNLM"/>
    </source>
</evidence>
<dbReference type="Proteomes" id="UP000747399">
    <property type="component" value="Unassembled WGS sequence"/>
</dbReference>
<dbReference type="InterPro" id="IPR001585">
    <property type="entry name" value="TAL/FSA"/>
</dbReference>